<dbReference type="Pfam" id="PF04350">
    <property type="entry name" value="PilO"/>
    <property type="match status" value="1"/>
</dbReference>
<evidence type="ECO:0000313" key="4">
    <source>
        <dbReference type="Proteomes" id="UP000271256"/>
    </source>
</evidence>
<dbReference type="OrthoDB" id="1786548at2"/>
<dbReference type="InterPro" id="IPR014717">
    <property type="entry name" value="Transl_elong_EF1B/ribsomal_bS6"/>
</dbReference>
<dbReference type="EMBL" id="RBWE01000001">
    <property type="protein sequence ID" value="RKO66738.1"/>
    <property type="molecule type" value="Genomic_DNA"/>
</dbReference>
<gene>
    <name evidence="3" type="ORF">D7024_07140</name>
</gene>
<dbReference type="InterPro" id="IPR007445">
    <property type="entry name" value="PilO"/>
</dbReference>
<feature type="region of interest" description="Disordered" evidence="2">
    <location>
        <begin position="210"/>
        <end position="249"/>
    </location>
</feature>
<evidence type="ECO:0008006" key="5">
    <source>
        <dbReference type="Google" id="ProtNLM"/>
    </source>
</evidence>
<organism evidence="3 4">
    <name type="scientific">Desulfofundulus salinus</name>
    <dbReference type="NCBI Taxonomy" id="2419843"/>
    <lineage>
        <taxon>Bacteria</taxon>
        <taxon>Bacillati</taxon>
        <taxon>Bacillota</taxon>
        <taxon>Clostridia</taxon>
        <taxon>Eubacteriales</taxon>
        <taxon>Peptococcaceae</taxon>
        <taxon>Desulfofundulus</taxon>
    </lineage>
</organism>
<dbReference type="AlphaFoldDB" id="A0A494WTP4"/>
<evidence type="ECO:0000256" key="1">
    <source>
        <dbReference type="SAM" id="Coils"/>
    </source>
</evidence>
<keyword evidence="4" id="KW-1185">Reference proteome</keyword>
<accession>A0A494WTP4</accession>
<feature type="coiled-coil region" evidence="1">
    <location>
        <begin position="38"/>
        <end position="82"/>
    </location>
</feature>
<sequence length="249" mass="27888">MMARGLDKKTRTILILLLLLAFIYAGYRFVIMTQIQAYQKTKTELNEARALISRLSARAGSLEEEKKVLEKARKRFLELNNRFNTDMQDGQFLVQFSRVTEKNRVLVLKFKPLAIVDRGYVLVLPVEIELRGLFPQVTLVIDYLENLPNLSELRNIQITRYEPENAGGQSPALPDGTVTASTTLLLYSRPTPAGRLQLEEVRRWALGRSNPFFSGRPPVSPALPEQAAEPAGREPVPASAPERAGAKTG</sequence>
<comment type="caution">
    <text evidence="3">The sequence shown here is derived from an EMBL/GenBank/DDBJ whole genome shotgun (WGS) entry which is preliminary data.</text>
</comment>
<reference evidence="3 4" key="1">
    <citation type="submission" date="2018-10" db="EMBL/GenBank/DDBJ databases">
        <authorList>
            <person name="Grouzdev D.S."/>
            <person name="Krutkina M.S."/>
            <person name="Tourova T.P."/>
            <person name="Nazina T.N."/>
        </authorList>
    </citation>
    <scope>NUCLEOTIDE SEQUENCE [LARGE SCALE GENOMIC DNA]</scope>
    <source>
        <strain evidence="3 4">435</strain>
    </source>
</reference>
<protein>
    <recommendedName>
        <fullName evidence="5">Pilus assembly protein PilO</fullName>
    </recommendedName>
</protein>
<dbReference type="Proteomes" id="UP000271256">
    <property type="component" value="Unassembled WGS sequence"/>
</dbReference>
<evidence type="ECO:0000313" key="3">
    <source>
        <dbReference type="EMBL" id="RKO66738.1"/>
    </source>
</evidence>
<proteinExistence type="predicted"/>
<dbReference type="GO" id="GO:0043683">
    <property type="term" value="P:type IV pilus assembly"/>
    <property type="evidence" value="ECO:0007669"/>
    <property type="project" value="InterPro"/>
</dbReference>
<name>A0A494WTP4_9FIRM</name>
<keyword evidence="1" id="KW-0175">Coiled coil</keyword>
<evidence type="ECO:0000256" key="2">
    <source>
        <dbReference type="SAM" id="MobiDB-lite"/>
    </source>
</evidence>
<dbReference type="GO" id="GO:0043107">
    <property type="term" value="P:type IV pilus-dependent motility"/>
    <property type="evidence" value="ECO:0007669"/>
    <property type="project" value="InterPro"/>
</dbReference>
<dbReference type="Gene3D" id="3.30.70.60">
    <property type="match status" value="1"/>
</dbReference>